<protein>
    <submittedName>
        <fullName evidence="10">MFS transporter</fullName>
    </submittedName>
</protein>
<comment type="caution">
    <text evidence="10">The sequence shown here is derived from an EMBL/GenBank/DDBJ whole genome shotgun (WGS) entry which is preliminary data.</text>
</comment>
<dbReference type="InterPro" id="IPR011701">
    <property type="entry name" value="MFS"/>
</dbReference>
<feature type="domain" description="Major facilitator superfamily (MFS) profile" evidence="8">
    <location>
        <begin position="25"/>
        <end position="438"/>
    </location>
</feature>
<feature type="transmembrane region" description="Helical" evidence="7">
    <location>
        <begin position="131"/>
        <end position="154"/>
    </location>
</feature>
<dbReference type="PANTHER" id="PTHR43045:SF1">
    <property type="entry name" value="SHIKIMATE TRANSPORTER"/>
    <property type="match status" value="1"/>
</dbReference>
<evidence type="ECO:0000256" key="6">
    <source>
        <dbReference type="ARBA" id="ARBA00023136"/>
    </source>
</evidence>
<evidence type="ECO:0000256" key="5">
    <source>
        <dbReference type="ARBA" id="ARBA00022989"/>
    </source>
</evidence>
<evidence type="ECO:0000313" key="11">
    <source>
        <dbReference type="Proteomes" id="UP001071478"/>
    </source>
</evidence>
<evidence type="ECO:0000313" key="12">
    <source>
        <dbReference type="Proteomes" id="UP001081709"/>
    </source>
</evidence>
<evidence type="ECO:0000313" key="10">
    <source>
        <dbReference type="EMBL" id="MCX7469218.1"/>
    </source>
</evidence>
<dbReference type="SUPFAM" id="SSF103473">
    <property type="entry name" value="MFS general substrate transporter"/>
    <property type="match status" value="1"/>
</dbReference>
<evidence type="ECO:0000259" key="8">
    <source>
        <dbReference type="PROSITE" id="PS50850"/>
    </source>
</evidence>
<dbReference type="InterPro" id="IPR036259">
    <property type="entry name" value="MFS_trans_sf"/>
</dbReference>
<dbReference type="EMBL" id="JAPMKU010000005">
    <property type="protein sequence ID" value="MCX7469218.1"/>
    <property type="molecule type" value="Genomic_DNA"/>
</dbReference>
<evidence type="ECO:0000256" key="3">
    <source>
        <dbReference type="ARBA" id="ARBA00022475"/>
    </source>
</evidence>
<dbReference type="EMBL" id="JAPMKV010000006">
    <property type="protein sequence ID" value="MCX7445550.1"/>
    <property type="molecule type" value="Genomic_DNA"/>
</dbReference>
<feature type="transmembrane region" description="Helical" evidence="7">
    <location>
        <begin position="255"/>
        <end position="279"/>
    </location>
</feature>
<feature type="transmembrane region" description="Helical" evidence="7">
    <location>
        <begin position="291"/>
        <end position="309"/>
    </location>
</feature>
<dbReference type="CDD" id="cd17369">
    <property type="entry name" value="MFS_ShiA_like"/>
    <property type="match status" value="1"/>
</dbReference>
<evidence type="ECO:0000256" key="4">
    <source>
        <dbReference type="ARBA" id="ARBA00022692"/>
    </source>
</evidence>
<dbReference type="PROSITE" id="PS00217">
    <property type="entry name" value="SUGAR_TRANSPORT_2"/>
    <property type="match status" value="1"/>
</dbReference>
<keyword evidence="4 7" id="KW-0812">Transmembrane</keyword>
<keyword evidence="6 7" id="KW-0472">Membrane</keyword>
<dbReference type="RefSeq" id="WP_200250568.1">
    <property type="nucleotide sequence ID" value="NZ_JAENIQ020000005.1"/>
</dbReference>
<feature type="transmembrane region" description="Helical" evidence="7">
    <location>
        <begin position="346"/>
        <end position="364"/>
    </location>
</feature>
<dbReference type="Gene3D" id="1.20.1250.20">
    <property type="entry name" value="MFS general substrate transporter like domains"/>
    <property type="match status" value="2"/>
</dbReference>
<dbReference type="InterPro" id="IPR005829">
    <property type="entry name" value="Sugar_transporter_CS"/>
</dbReference>
<proteinExistence type="predicted"/>
<evidence type="ECO:0000256" key="2">
    <source>
        <dbReference type="ARBA" id="ARBA00022448"/>
    </source>
</evidence>
<dbReference type="Proteomes" id="UP001081709">
    <property type="component" value="Unassembled WGS sequence"/>
</dbReference>
<reference evidence="10" key="1">
    <citation type="submission" date="2022-11" db="EMBL/GenBank/DDBJ databases">
        <title>Corynebacterium sp. isolated from Penguins.</title>
        <authorList>
            <person name="Sedlar K."/>
            <person name="Svec P."/>
        </authorList>
    </citation>
    <scope>NUCLEOTIDE SEQUENCE</scope>
    <source>
        <strain evidence="9">P7003</strain>
        <strain evidence="10">P7374</strain>
    </source>
</reference>
<comment type="subcellular location">
    <subcellularLocation>
        <location evidence="1">Cell membrane</location>
        <topology evidence="1">Multi-pass membrane protein</topology>
    </subcellularLocation>
</comment>
<gene>
    <name evidence="9" type="ORF">OS125_09895</name>
    <name evidence="10" type="ORF">OS129_10075</name>
</gene>
<feature type="transmembrane region" description="Helical" evidence="7">
    <location>
        <begin position="385"/>
        <end position="406"/>
    </location>
</feature>
<name>A0A9Q4GJA5_9CORY</name>
<feature type="transmembrane region" description="Helical" evidence="7">
    <location>
        <begin position="69"/>
        <end position="88"/>
    </location>
</feature>
<keyword evidence="12" id="KW-1185">Reference proteome</keyword>
<sequence>MTTNITTGQPKNSFSGPLTKEHKKVLAGSMVGTTVEWFDFFIYAQAAGLIFASQFFNPAGNNSPTLAQIISWASLGLSFLVRPLGAVVAGHLGDRKGRKFVLTLTLLGMGGATVAIGFLPTYEQIGVAAPLLLIGLRLLQGFSAGGEWGGAALLAVEHAPVHRRGYFGSFPQVGVPCGMILATLFMLVLTSVTTPEQFEAWGWRIPFLSSVVMIIIGYLIRKMCEESPVFAELEKLQKESSAPLKVLFSGHKKPVILCAMIFAADNAAGYLAIAFFSSYGAKVLGMPRSTVLFISLAGAVSWTVGTILWGAMSDRLGRRNVFTWGYIIMALFAIPMWMMIDTANVFFFGLAVVILGQLLGATYGPQAALYAEMFPAKVRLSGISIGYAAGSIIGGAFAPMIAQLLLNETGTSMSIGVYLIVISLFSLWGVRMVNPRVEKCDLH</sequence>
<dbReference type="InterPro" id="IPR020846">
    <property type="entry name" value="MFS_dom"/>
</dbReference>
<accession>A0A9Q4GJA5</accession>
<dbReference type="PANTHER" id="PTHR43045">
    <property type="entry name" value="SHIKIMATE TRANSPORTER"/>
    <property type="match status" value="1"/>
</dbReference>
<dbReference type="GO" id="GO:0005886">
    <property type="term" value="C:plasma membrane"/>
    <property type="evidence" value="ECO:0007669"/>
    <property type="project" value="UniProtKB-SubCell"/>
</dbReference>
<dbReference type="GO" id="GO:0022857">
    <property type="term" value="F:transmembrane transporter activity"/>
    <property type="evidence" value="ECO:0007669"/>
    <property type="project" value="InterPro"/>
</dbReference>
<feature type="transmembrane region" description="Helical" evidence="7">
    <location>
        <begin position="40"/>
        <end position="57"/>
    </location>
</feature>
<evidence type="ECO:0000256" key="1">
    <source>
        <dbReference type="ARBA" id="ARBA00004651"/>
    </source>
</evidence>
<keyword evidence="2" id="KW-0813">Transport</keyword>
<feature type="transmembrane region" description="Helical" evidence="7">
    <location>
        <begin position="321"/>
        <end position="340"/>
    </location>
</feature>
<organism evidence="10 11">
    <name type="scientific">Corynebacterium pygosceleis</name>
    <dbReference type="NCBI Taxonomy" id="2800406"/>
    <lineage>
        <taxon>Bacteria</taxon>
        <taxon>Bacillati</taxon>
        <taxon>Actinomycetota</taxon>
        <taxon>Actinomycetes</taxon>
        <taxon>Mycobacteriales</taxon>
        <taxon>Corynebacteriaceae</taxon>
        <taxon>Corynebacterium</taxon>
    </lineage>
</organism>
<dbReference type="AlphaFoldDB" id="A0A9Q4GJA5"/>
<feature type="transmembrane region" description="Helical" evidence="7">
    <location>
        <begin position="166"/>
        <end position="189"/>
    </location>
</feature>
<dbReference type="PROSITE" id="PS50850">
    <property type="entry name" value="MFS"/>
    <property type="match status" value="1"/>
</dbReference>
<feature type="transmembrane region" description="Helical" evidence="7">
    <location>
        <begin position="100"/>
        <end position="119"/>
    </location>
</feature>
<feature type="transmembrane region" description="Helical" evidence="7">
    <location>
        <begin position="412"/>
        <end position="430"/>
    </location>
</feature>
<evidence type="ECO:0000313" key="9">
    <source>
        <dbReference type="EMBL" id="MCX7445550.1"/>
    </source>
</evidence>
<keyword evidence="3" id="KW-1003">Cell membrane</keyword>
<feature type="transmembrane region" description="Helical" evidence="7">
    <location>
        <begin position="201"/>
        <end position="220"/>
    </location>
</feature>
<keyword evidence="5 7" id="KW-1133">Transmembrane helix</keyword>
<dbReference type="Pfam" id="PF07690">
    <property type="entry name" value="MFS_1"/>
    <property type="match status" value="1"/>
</dbReference>
<evidence type="ECO:0000256" key="7">
    <source>
        <dbReference type="SAM" id="Phobius"/>
    </source>
</evidence>
<dbReference type="Proteomes" id="UP001071478">
    <property type="component" value="Unassembled WGS sequence"/>
</dbReference>